<gene>
    <name evidence="1" type="ORF">C5468_17610</name>
</gene>
<proteinExistence type="predicted"/>
<reference evidence="1 2" key="1">
    <citation type="journal article" date="2019" name="Int. J. Syst. Evol. Microbiol.">
        <title>Photorhabdus khanii subsp. guanajuatensis subsp. nov., isolated from Heterorhabditis atacamensis, and Photorhabdus luminescens subsp. mexicana subsp. nov., isolated from Heterorhabditis mexicana entomopathogenic nematodes.</title>
        <authorList>
            <person name="Machado R.A.R."/>
            <person name="Bruno P."/>
            <person name="Arce C.C.M."/>
            <person name="Liechti N."/>
            <person name="Kohler A."/>
            <person name="Bernal J."/>
            <person name="Bruggmann R."/>
            <person name="Turlings T.C.J."/>
        </authorList>
    </citation>
    <scope>NUCLEOTIDE SEQUENCE [LARGE SCALE GENOMIC DNA]</scope>
    <source>
        <strain evidence="1 2">MEX47-22</strain>
    </source>
</reference>
<name>A0A4V6P859_PHOLU</name>
<organism evidence="1 2">
    <name type="scientific">Photorhabdus luminescens subsp. mexicana</name>
    <dbReference type="NCBI Taxonomy" id="2100167"/>
    <lineage>
        <taxon>Bacteria</taxon>
        <taxon>Pseudomonadati</taxon>
        <taxon>Pseudomonadota</taxon>
        <taxon>Gammaproteobacteria</taxon>
        <taxon>Enterobacterales</taxon>
        <taxon>Morganellaceae</taxon>
        <taxon>Photorhabdus</taxon>
    </lineage>
</organism>
<accession>A0A4V6P859</accession>
<sequence>MSGIKITTAIDQSGVVIDANNYNKDQLHLPFICPDKNCNAILVHVNAYKRESYSRSQYIPAFFRLEKGFIHTNQCKYKTNGNTTINSKYSQSDVIDALNRGETLFRIHVMNSDETNNLHLKSSEFQLNPPSDTTDRVYLIKGRKATYIKTMSSLLYIYKFGLLNKQQQASIKLLAGGQILPWKDYFYSTSYLPVLYSKLQKNKLIQAAIIVKVIDSTMHRGFRYLICSSIYKDNDYRVITAIKLSKNMAKYNIRTNRIYMILGNLSEPLINDRIIKKHKGHEIRTLISNPSQIIEY</sequence>
<dbReference type="AlphaFoldDB" id="A0A4V6P859"/>
<dbReference type="RefSeq" id="WP_132347036.1">
    <property type="nucleotide sequence ID" value="NZ_CAWOLF010000019.1"/>
</dbReference>
<evidence type="ECO:0000313" key="2">
    <source>
        <dbReference type="Proteomes" id="UP000295550"/>
    </source>
</evidence>
<evidence type="ECO:0000313" key="1">
    <source>
        <dbReference type="EMBL" id="TDB47905.1"/>
    </source>
</evidence>
<dbReference type="EMBL" id="PUJX01000019">
    <property type="protein sequence ID" value="TDB47905.1"/>
    <property type="molecule type" value="Genomic_DNA"/>
</dbReference>
<dbReference type="Proteomes" id="UP000295550">
    <property type="component" value="Unassembled WGS sequence"/>
</dbReference>
<comment type="caution">
    <text evidence="1">The sequence shown here is derived from an EMBL/GenBank/DDBJ whole genome shotgun (WGS) entry which is preliminary data.</text>
</comment>
<protein>
    <submittedName>
        <fullName evidence="1">Uncharacterized protein</fullName>
    </submittedName>
</protein>